<dbReference type="Proteomes" id="UP001519460">
    <property type="component" value="Unassembled WGS sequence"/>
</dbReference>
<feature type="non-terminal residue" evidence="2">
    <location>
        <position position="1"/>
    </location>
</feature>
<organism evidence="2 3">
    <name type="scientific">Batillaria attramentaria</name>
    <dbReference type="NCBI Taxonomy" id="370345"/>
    <lineage>
        <taxon>Eukaryota</taxon>
        <taxon>Metazoa</taxon>
        <taxon>Spiralia</taxon>
        <taxon>Lophotrochozoa</taxon>
        <taxon>Mollusca</taxon>
        <taxon>Gastropoda</taxon>
        <taxon>Caenogastropoda</taxon>
        <taxon>Sorbeoconcha</taxon>
        <taxon>Cerithioidea</taxon>
        <taxon>Batillariidae</taxon>
        <taxon>Batillaria</taxon>
    </lineage>
</organism>
<dbReference type="EMBL" id="JACVVK020000776">
    <property type="protein sequence ID" value="KAK7446960.1"/>
    <property type="molecule type" value="Genomic_DNA"/>
</dbReference>
<feature type="compositionally biased region" description="Low complexity" evidence="1">
    <location>
        <begin position="140"/>
        <end position="149"/>
    </location>
</feature>
<gene>
    <name evidence="2" type="ORF">BaRGS_00040226</name>
</gene>
<reference evidence="2 3" key="1">
    <citation type="journal article" date="2023" name="Sci. Data">
        <title>Genome assembly of the Korean intertidal mud-creeper Batillaria attramentaria.</title>
        <authorList>
            <person name="Patra A.K."/>
            <person name="Ho P.T."/>
            <person name="Jun S."/>
            <person name="Lee S.J."/>
            <person name="Kim Y."/>
            <person name="Won Y.J."/>
        </authorList>
    </citation>
    <scope>NUCLEOTIDE SEQUENCE [LARGE SCALE GENOMIC DNA]</scope>
    <source>
        <strain evidence="2">Wonlab-2016</strain>
    </source>
</reference>
<evidence type="ECO:0000256" key="1">
    <source>
        <dbReference type="SAM" id="MobiDB-lite"/>
    </source>
</evidence>
<evidence type="ECO:0000313" key="3">
    <source>
        <dbReference type="Proteomes" id="UP001519460"/>
    </source>
</evidence>
<accession>A0ABD0J0W8</accession>
<feature type="compositionally biased region" description="Polar residues" evidence="1">
    <location>
        <begin position="189"/>
        <end position="229"/>
    </location>
</feature>
<protein>
    <submittedName>
        <fullName evidence="2">Uncharacterized protein</fullName>
    </submittedName>
</protein>
<sequence>PGRVLDLLIGIGEHEYLQNVTVDPDCSPALSFGGHITDQSETSSVLINARVHTNDFQECTLSELTDQATNGPNVLDLKAQDSAPDVETILNCLRVRKTRHHKLDNQNGTTYNGAQAAPVSGHGLEDAFVHWRAIPRVENKSSTSSSKSSNPYDEVQDRPVPIERAPLRLHKRHCQAPREDPNDYLHPAATSSDLQETATAASDDSESTYRNCSSTPLDNTQMSGTRHFK</sequence>
<name>A0ABD0J0W8_9CAEN</name>
<dbReference type="AlphaFoldDB" id="A0ABD0J0W8"/>
<comment type="caution">
    <text evidence="2">The sequence shown here is derived from an EMBL/GenBank/DDBJ whole genome shotgun (WGS) entry which is preliminary data.</text>
</comment>
<evidence type="ECO:0000313" key="2">
    <source>
        <dbReference type="EMBL" id="KAK7446960.1"/>
    </source>
</evidence>
<proteinExistence type="predicted"/>
<feature type="region of interest" description="Disordered" evidence="1">
    <location>
        <begin position="138"/>
        <end position="229"/>
    </location>
</feature>
<keyword evidence="3" id="KW-1185">Reference proteome</keyword>